<protein>
    <recommendedName>
        <fullName evidence="1">NmrA-like domain-containing protein</fullName>
    </recommendedName>
</protein>
<accession>A0ABX5SX13</accession>
<dbReference type="InterPro" id="IPR051604">
    <property type="entry name" value="Ergot_Alk_Oxidoreductase"/>
</dbReference>
<dbReference type="SUPFAM" id="SSF51735">
    <property type="entry name" value="NAD(P)-binding Rossmann-fold domains"/>
    <property type="match status" value="1"/>
</dbReference>
<sequence>MYVIAGATGRVGSAAAQELMDAHADVRVVVRRQADAERWAARGAEAAVATLADRAALGTALRGCFGLFVLLPFDLSADDLDAHADELIASVAGAVADQRVPHVVMLSSGGADLPEGTGPIRGLHRMERALAETGATVTALRSGHFQEKVGDVIDVAREAGIYPVFASSADTARPMAATRDIGAVVADVLQNPPVSSEVVDVLGPEYSERTVADLLGAALGRELHVATVPEEAWPAALIEAGFRPHIAESLAELYRADDRGLLAPRGDRAVHVSTELASTLDAMLA</sequence>
<dbReference type="Gene3D" id="3.40.50.720">
    <property type="entry name" value="NAD(P)-binding Rossmann-like Domain"/>
    <property type="match status" value="1"/>
</dbReference>
<dbReference type="PANTHER" id="PTHR43162:SF1">
    <property type="entry name" value="PRESTALK A DIFFERENTIATION PROTEIN A"/>
    <property type="match status" value="1"/>
</dbReference>
<dbReference type="Gene3D" id="3.90.25.10">
    <property type="entry name" value="UDP-galactose 4-epimerase, domain 1"/>
    <property type="match status" value="1"/>
</dbReference>
<name>A0ABX5SX13_9MICO</name>
<evidence type="ECO:0000313" key="3">
    <source>
        <dbReference type="Proteomes" id="UP000295748"/>
    </source>
</evidence>
<evidence type="ECO:0000313" key="2">
    <source>
        <dbReference type="EMBL" id="QBR89785.1"/>
    </source>
</evidence>
<evidence type="ECO:0000259" key="1">
    <source>
        <dbReference type="Pfam" id="PF05368"/>
    </source>
</evidence>
<feature type="domain" description="NmrA-like" evidence="1">
    <location>
        <begin position="3"/>
        <end position="255"/>
    </location>
</feature>
<dbReference type="Proteomes" id="UP000295748">
    <property type="component" value="Chromosome"/>
</dbReference>
<dbReference type="EMBL" id="CP038266">
    <property type="protein sequence ID" value="QBR89785.1"/>
    <property type="molecule type" value="Genomic_DNA"/>
</dbReference>
<dbReference type="RefSeq" id="WP_135068637.1">
    <property type="nucleotide sequence ID" value="NZ_CP038266.1"/>
</dbReference>
<dbReference type="Pfam" id="PF05368">
    <property type="entry name" value="NmrA"/>
    <property type="match status" value="1"/>
</dbReference>
<dbReference type="InterPro" id="IPR008030">
    <property type="entry name" value="NmrA-like"/>
</dbReference>
<dbReference type="PANTHER" id="PTHR43162">
    <property type="match status" value="1"/>
</dbReference>
<gene>
    <name evidence="2" type="ORF">E4K62_14495</name>
</gene>
<organism evidence="2 3">
    <name type="scientific">Microbacterium wangchenii</name>
    <dbReference type="NCBI Taxonomy" id="2541726"/>
    <lineage>
        <taxon>Bacteria</taxon>
        <taxon>Bacillati</taxon>
        <taxon>Actinomycetota</taxon>
        <taxon>Actinomycetes</taxon>
        <taxon>Micrococcales</taxon>
        <taxon>Microbacteriaceae</taxon>
        <taxon>Microbacterium</taxon>
    </lineage>
</organism>
<proteinExistence type="predicted"/>
<dbReference type="InterPro" id="IPR036291">
    <property type="entry name" value="NAD(P)-bd_dom_sf"/>
</dbReference>
<reference evidence="2 3" key="1">
    <citation type="submission" date="2019-03" db="EMBL/GenBank/DDBJ databases">
        <authorList>
            <person name="Dong K."/>
        </authorList>
    </citation>
    <scope>NUCLEOTIDE SEQUENCE [LARGE SCALE GENOMIC DNA]</scope>
    <source>
        <strain evidence="3">dk512</strain>
    </source>
</reference>
<keyword evidence="3" id="KW-1185">Reference proteome</keyword>